<dbReference type="InterPro" id="IPR012677">
    <property type="entry name" value="Nucleotide-bd_a/b_plait_sf"/>
</dbReference>
<evidence type="ECO:0000259" key="5">
    <source>
        <dbReference type="Pfam" id="PF00076"/>
    </source>
</evidence>
<organism evidence="6 7">
    <name type="scientific">Blepharisma stoltei</name>
    <dbReference type="NCBI Taxonomy" id="1481888"/>
    <lineage>
        <taxon>Eukaryota</taxon>
        <taxon>Sar</taxon>
        <taxon>Alveolata</taxon>
        <taxon>Ciliophora</taxon>
        <taxon>Postciliodesmatophora</taxon>
        <taxon>Heterotrichea</taxon>
        <taxon>Heterotrichida</taxon>
        <taxon>Blepharismidae</taxon>
        <taxon>Blepharisma</taxon>
    </lineage>
</organism>
<feature type="domain" description="RRM" evidence="5">
    <location>
        <begin position="175"/>
        <end position="227"/>
    </location>
</feature>
<reference evidence="6" key="1">
    <citation type="submission" date="2021-09" db="EMBL/GenBank/DDBJ databases">
        <authorList>
            <consortium name="AG Swart"/>
            <person name="Singh M."/>
            <person name="Singh A."/>
            <person name="Seah K."/>
            <person name="Emmerich C."/>
        </authorList>
    </citation>
    <scope>NUCLEOTIDE SEQUENCE</scope>
    <source>
        <strain evidence="6">ATCC30299</strain>
    </source>
</reference>
<comment type="subcellular location">
    <subcellularLocation>
        <location evidence="1">Nucleus</location>
    </subcellularLocation>
</comment>
<dbReference type="SUPFAM" id="SSF54928">
    <property type="entry name" value="RNA-binding domain, RBD"/>
    <property type="match status" value="1"/>
</dbReference>
<keyword evidence="2" id="KW-0677">Repeat</keyword>
<dbReference type="InterPro" id="IPR000504">
    <property type="entry name" value="RRM_dom"/>
</dbReference>
<comment type="caution">
    <text evidence="6">The sequence shown here is derived from an EMBL/GenBank/DDBJ whole genome shotgun (WGS) entry which is preliminary data.</text>
</comment>
<keyword evidence="4" id="KW-0539">Nucleus</keyword>
<evidence type="ECO:0000256" key="4">
    <source>
        <dbReference type="ARBA" id="ARBA00023242"/>
    </source>
</evidence>
<evidence type="ECO:0000313" key="7">
    <source>
        <dbReference type="Proteomes" id="UP001162131"/>
    </source>
</evidence>
<dbReference type="PANTHER" id="PTHR36326:SF7">
    <property type="entry name" value="PROTEIN POLLENLESS 3-LIKE 2"/>
    <property type="match status" value="1"/>
</dbReference>
<sequence>MFRNLTSENVDDFFRPTKPRSKTLWDVDIFYTPQRSIIRQDSLELEDKRCEYYINKVSTNGYRQYNSTTDSLPIPKGDSPYALAKRAEYVYKDLSQAKLLYQQAIDMGHRAESAIKDLASILHQEKKTKEACELLMKYSHIFTDQAKFRNLYENLQRQIIPSGNCLNQSLRLSPLAYQDNEISVKRLFKNPGRIVNIKIKTDPSKVKYAIIEFASHSAARKTLESFHRWEKYKIDWLSVSGEVVAPVIHPYHKRPDAGVKRSSDSQHRDYASGRMKKEKVEELSIAEQLLGRDLFAIL</sequence>
<evidence type="ECO:0000256" key="1">
    <source>
        <dbReference type="ARBA" id="ARBA00004123"/>
    </source>
</evidence>
<dbReference type="AlphaFoldDB" id="A0AAU9JLI9"/>
<dbReference type="InterPro" id="IPR044961">
    <property type="entry name" value="MS5/SDI1"/>
</dbReference>
<dbReference type="Pfam" id="PF00076">
    <property type="entry name" value="RRM_1"/>
    <property type="match status" value="1"/>
</dbReference>
<dbReference type="SUPFAM" id="SSF81901">
    <property type="entry name" value="HCP-like"/>
    <property type="match status" value="1"/>
</dbReference>
<dbReference type="Proteomes" id="UP001162131">
    <property type="component" value="Unassembled WGS sequence"/>
</dbReference>
<evidence type="ECO:0000256" key="2">
    <source>
        <dbReference type="ARBA" id="ARBA00022737"/>
    </source>
</evidence>
<keyword evidence="3" id="KW-0175">Coiled coil</keyword>
<dbReference type="Gene3D" id="3.30.70.330">
    <property type="match status" value="1"/>
</dbReference>
<evidence type="ECO:0000256" key="3">
    <source>
        <dbReference type="ARBA" id="ARBA00023054"/>
    </source>
</evidence>
<dbReference type="PANTHER" id="PTHR36326">
    <property type="entry name" value="PROTEIN POLLENLESS 3-LIKE 2"/>
    <property type="match status" value="1"/>
</dbReference>
<dbReference type="CDD" id="cd00590">
    <property type="entry name" value="RRM_SF"/>
    <property type="match status" value="1"/>
</dbReference>
<protein>
    <recommendedName>
        <fullName evidence="5">RRM domain-containing protein</fullName>
    </recommendedName>
</protein>
<dbReference type="EMBL" id="CAJZBQ010000039">
    <property type="protein sequence ID" value="CAG9325954.1"/>
    <property type="molecule type" value="Genomic_DNA"/>
</dbReference>
<gene>
    <name evidence="6" type="ORF">BSTOLATCC_MIC39734</name>
</gene>
<accession>A0AAU9JLI9</accession>
<evidence type="ECO:0000313" key="6">
    <source>
        <dbReference type="EMBL" id="CAG9325954.1"/>
    </source>
</evidence>
<keyword evidence="7" id="KW-1185">Reference proteome</keyword>
<dbReference type="InterPro" id="IPR035979">
    <property type="entry name" value="RBD_domain_sf"/>
</dbReference>
<dbReference type="GO" id="GO:0005634">
    <property type="term" value="C:nucleus"/>
    <property type="evidence" value="ECO:0007669"/>
    <property type="project" value="UniProtKB-SubCell"/>
</dbReference>
<name>A0AAU9JLI9_9CILI</name>
<proteinExistence type="predicted"/>
<dbReference type="GO" id="GO:0003723">
    <property type="term" value="F:RNA binding"/>
    <property type="evidence" value="ECO:0007669"/>
    <property type="project" value="InterPro"/>
</dbReference>